<organism evidence="4 5">
    <name type="scientific">Gordonia jinhuaensis</name>
    <dbReference type="NCBI Taxonomy" id="1517702"/>
    <lineage>
        <taxon>Bacteria</taxon>
        <taxon>Bacillati</taxon>
        <taxon>Actinomycetota</taxon>
        <taxon>Actinomycetes</taxon>
        <taxon>Mycobacteriales</taxon>
        <taxon>Gordoniaceae</taxon>
        <taxon>Gordonia</taxon>
    </lineage>
</organism>
<feature type="transmembrane region" description="Helical" evidence="2">
    <location>
        <begin position="21"/>
        <end position="40"/>
    </location>
</feature>
<protein>
    <recommendedName>
        <fullName evidence="3">Alpha/beta-hydrolase catalytic domain-containing protein</fullName>
    </recommendedName>
</protein>
<gene>
    <name evidence="4" type="ORF">GCM10011489_09060</name>
</gene>
<name>A0A916SY70_9ACTN</name>
<reference evidence="4" key="2">
    <citation type="submission" date="2020-09" db="EMBL/GenBank/DDBJ databases">
        <authorList>
            <person name="Sun Q."/>
            <person name="Zhou Y."/>
        </authorList>
    </citation>
    <scope>NUCLEOTIDE SEQUENCE</scope>
    <source>
        <strain evidence="4">CGMCC 1.12827</strain>
    </source>
</reference>
<keyword evidence="2" id="KW-0812">Transmembrane</keyword>
<keyword evidence="5" id="KW-1185">Reference proteome</keyword>
<evidence type="ECO:0000256" key="1">
    <source>
        <dbReference type="SAM" id="MobiDB-lite"/>
    </source>
</evidence>
<evidence type="ECO:0000313" key="5">
    <source>
        <dbReference type="Proteomes" id="UP000621454"/>
    </source>
</evidence>
<dbReference type="InterPro" id="IPR027787">
    <property type="entry name" value="Alpha/beta-hydrolase_catalytic"/>
</dbReference>
<dbReference type="Pfam" id="PF10081">
    <property type="entry name" value="Abhydrolase_9"/>
    <property type="match status" value="2"/>
</dbReference>
<evidence type="ECO:0000259" key="3">
    <source>
        <dbReference type="Pfam" id="PF10081"/>
    </source>
</evidence>
<dbReference type="EMBL" id="BMGC01000004">
    <property type="protein sequence ID" value="GGB22990.1"/>
    <property type="molecule type" value="Genomic_DNA"/>
</dbReference>
<keyword evidence="2" id="KW-0472">Membrane</keyword>
<dbReference type="InterPro" id="IPR029058">
    <property type="entry name" value="AB_hydrolase_fold"/>
</dbReference>
<reference evidence="4" key="1">
    <citation type="journal article" date="2014" name="Int. J. Syst. Evol. Microbiol.">
        <title>Complete genome sequence of Corynebacterium casei LMG S-19264T (=DSM 44701T), isolated from a smear-ripened cheese.</title>
        <authorList>
            <consortium name="US DOE Joint Genome Institute (JGI-PGF)"/>
            <person name="Walter F."/>
            <person name="Albersmeier A."/>
            <person name="Kalinowski J."/>
            <person name="Ruckert C."/>
        </authorList>
    </citation>
    <scope>NUCLEOTIDE SEQUENCE</scope>
    <source>
        <strain evidence="4">CGMCC 1.12827</strain>
    </source>
</reference>
<feature type="transmembrane region" description="Helical" evidence="2">
    <location>
        <begin position="97"/>
        <end position="117"/>
    </location>
</feature>
<feature type="domain" description="Alpha/beta-hydrolase catalytic" evidence="3">
    <location>
        <begin position="231"/>
        <end position="378"/>
    </location>
</feature>
<feature type="compositionally biased region" description="Low complexity" evidence="1">
    <location>
        <begin position="202"/>
        <end position="215"/>
    </location>
</feature>
<feature type="transmembrane region" description="Helical" evidence="2">
    <location>
        <begin position="132"/>
        <end position="152"/>
    </location>
</feature>
<dbReference type="AlphaFoldDB" id="A0A916SY70"/>
<keyword evidence="2" id="KW-1133">Transmembrane helix</keyword>
<proteinExistence type="predicted"/>
<evidence type="ECO:0000313" key="4">
    <source>
        <dbReference type="EMBL" id="GGB22990.1"/>
    </source>
</evidence>
<accession>A0A916SY70</accession>
<comment type="caution">
    <text evidence="4">The sequence shown here is derived from an EMBL/GenBank/DDBJ whole genome shotgun (WGS) entry which is preliminary data.</text>
</comment>
<evidence type="ECO:0000256" key="2">
    <source>
        <dbReference type="SAM" id="Phobius"/>
    </source>
</evidence>
<feature type="region of interest" description="Disordered" evidence="1">
    <location>
        <begin position="202"/>
        <end position="222"/>
    </location>
</feature>
<feature type="transmembrane region" description="Helical" evidence="2">
    <location>
        <begin position="172"/>
        <end position="197"/>
    </location>
</feature>
<dbReference type="Proteomes" id="UP000621454">
    <property type="component" value="Unassembled WGS sequence"/>
</dbReference>
<feature type="transmembrane region" description="Helical" evidence="2">
    <location>
        <begin position="52"/>
        <end position="76"/>
    </location>
</feature>
<sequence>MTITVRDMTVRGVTLRDISAHLPRALTSLGAAVGAALALTPPSLPRVPLVEFAVLACLVVAGALFGAVASGIMRVVGRCVGHRSPARTCPVAGSARVVAAAVCLSASIAMSAWNMLWENTLRDELGIGGLSWVWRVLFCTPVVAGYAAVAAVRGRRRHRAALTPQRAATPTVAVTCATAVIATLIAGTVSCGSATGLSSGATSSARSAASPASGRSHAESFLTDSATPASLRVYEPLDQRTMQDRARDAVKAWLTLGGAHRSTVVIAVPTGSGWVDPAAIAAFESRSRTDLSVIAVQYDSAPSWESFLVHRTLAISSATAVTAAVLHALEAMPRGERPHVVLYGQSLGAVGADAARASVGGSRVCTTLLAGPPADSIAADGLHRQVLVNRSDPVADWSPALAWRPTRPTHQRVDTGTALRRPPWIPVASFISRSIDLLSARSFGSGVGHRYGPEQAQIREQCLDHTTLRRDPR</sequence>
<dbReference type="RefSeq" id="WP_188585397.1">
    <property type="nucleotide sequence ID" value="NZ_BMGC01000004.1"/>
</dbReference>
<dbReference type="SUPFAM" id="SSF53474">
    <property type="entry name" value="alpha/beta-Hydrolases"/>
    <property type="match status" value="1"/>
</dbReference>
<feature type="domain" description="Alpha/beta-hydrolase catalytic" evidence="3">
    <location>
        <begin position="387"/>
        <end position="462"/>
    </location>
</feature>